<keyword evidence="2" id="KW-1185">Reference proteome</keyword>
<evidence type="ECO:0000313" key="2">
    <source>
        <dbReference type="Proteomes" id="UP001151760"/>
    </source>
</evidence>
<proteinExistence type="predicted"/>
<sequence>MKIESQSCFGGRIVNVCHDVVKCLMSPFALSMVSRHQSGKSGEGQLPAVKNILKYLRNTKDMFLVYGREEELRDRGMRCWTWIKFKARYRGDPCESEYIAACEASKEAIWMKNFIGDLRVVPTSKDPIEIFYDNESLKKGTRDCEAIRSEDNPDDSIHKASSEVALDGTLFLVNQDRLRPIIVDDVSKWETIRFSVQAHN</sequence>
<reference evidence="1" key="2">
    <citation type="submission" date="2022-01" db="EMBL/GenBank/DDBJ databases">
        <authorList>
            <person name="Yamashiro T."/>
            <person name="Shiraishi A."/>
            <person name="Satake H."/>
            <person name="Nakayama K."/>
        </authorList>
    </citation>
    <scope>NUCLEOTIDE SEQUENCE</scope>
</reference>
<dbReference type="Proteomes" id="UP001151760">
    <property type="component" value="Unassembled WGS sequence"/>
</dbReference>
<protein>
    <submittedName>
        <fullName evidence="1">Uncharacterized protein</fullName>
    </submittedName>
</protein>
<reference evidence="1" key="1">
    <citation type="journal article" date="2022" name="Int. J. Mol. Sci.">
        <title>Draft Genome of Tanacetum Coccineum: Genomic Comparison of Closely Related Tanacetum-Family Plants.</title>
        <authorList>
            <person name="Yamashiro T."/>
            <person name="Shiraishi A."/>
            <person name="Nakayama K."/>
            <person name="Satake H."/>
        </authorList>
    </citation>
    <scope>NUCLEOTIDE SEQUENCE</scope>
</reference>
<accession>A0ABQ4XUB2</accession>
<evidence type="ECO:0000313" key="1">
    <source>
        <dbReference type="EMBL" id="GJS68483.1"/>
    </source>
</evidence>
<comment type="caution">
    <text evidence="1">The sequence shown here is derived from an EMBL/GenBank/DDBJ whole genome shotgun (WGS) entry which is preliminary data.</text>
</comment>
<gene>
    <name evidence="1" type="ORF">Tco_0683048</name>
</gene>
<name>A0ABQ4XUB2_9ASTR</name>
<organism evidence="1 2">
    <name type="scientific">Tanacetum coccineum</name>
    <dbReference type="NCBI Taxonomy" id="301880"/>
    <lineage>
        <taxon>Eukaryota</taxon>
        <taxon>Viridiplantae</taxon>
        <taxon>Streptophyta</taxon>
        <taxon>Embryophyta</taxon>
        <taxon>Tracheophyta</taxon>
        <taxon>Spermatophyta</taxon>
        <taxon>Magnoliopsida</taxon>
        <taxon>eudicotyledons</taxon>
        <taxon>Gunneridae</taxon>
        <taxon>Pentapetalae</taxon>
        <taxon>asterids</taxon>
        <taxon>campanulids</taxon>
        <taxon>Asterales</taxon>
        <taxon>Asteraceae</taxon>
        <taxon>Asteroideae</taxon>
        <taxon>Anthemideae</taxon>
        <taxon>Anthemidinae</taxon>
        <taxon>Tanacetum</taxon>
    </lineage>
</organism>
<dbReference type="EMBL" id="BQNB010009794">
    <property type="protein sequence ID" value="GJS68483.1"/>
    <property type="molecule type" value="Genomic_DNA"/>
</dbReference>